<accession>A0ABW1KZ81</accession>
<comment type="caution">
    <text evidence="2">The sequence shown here is derived from an EMBL/GenBank/DDBJ whole genome shotgun (WGS) entry which is preliminary data.</text>
</comment>
<keyword evidence="1" id="KW-0812">Transmembrane</keyword>
<keyword evidence="3" id="KW-1185">Reference proteome</keyword>
<name>A0ABW1KZ81_9PROT</name>
<gene>
    <name evidence="2" type="ORF">ACFMB1_10410</name>
</gene>
<organism evidence="2 3">
    <name type="scientific">Hyphococcus aureus</name>
    <dbReference type="NCBI Taxonomy" id="2666033"/>
    <lineage>
        <taxon>Bacteria</taxon>
        <taxon>Pseudomonadati</taxon>
        <taxon>Pseudomonadota</taxon>
        <taxon>Alphaproteobacteria</taxon>
        <taxon>Parvularculales</taxon>
        <taxon>Parvularculaceae</taxon>
        <taxon>Hyphococcus</taxon>
    </lineage>
</organism>
<reference evidence="2 3" key="1">
    <citation type="submission" date="2024-09" db="EMBL/GenBank/DDBJ databases">
        <authorList>
            <person name="Zhang Z.-H."/>
        </authorList>
    </citation>
    <scope>NUCLEOTIDE SEQUENCE [LARGE SCALE GENOMIC DNA]</scope>
    <source>
        <strain evidence="2 3">HHTR114</strain>
    </source>
</reference>
<evidence type="ECO:0000313" key="3">
    <source>
        <dbReference type="Proteomes" id="UP001596116"/>
    </source>
</evidence>
<dbReference type="EMBL" id="JBHPON010000002">
    <property type="protein sequence ID" value="MFC6035957.1"/>
    <property type="molecule type" value="Genomic_DNA"/>
</dbReference>
<dbReference type="RefSeq" id="WP_379882824.1">
    <property type="nucleotide sequence ID" value="NZ_JBHPON010000002.1"/>
</dbReference>
<keyword evidence="1" id="KW-0472">Membrane</keyword>
<protein>
    <submittedName>
        <fullName evidence="2">Uncharacterized protein</fullName>
    </submittedName>
</protein>
<feature type="transmembrane region" description="Helical" evidence="1">
    <location>
        <begin position="12"/>
        <end position="36"/>
    </location>
</feature>
<sequence length="77" mass="8265">MTAPKGWELKSMFGGFIIQMVTLAVAILVGVMALGFDDKMRALMIGGAIFIGFAVFYGAAICLFYFAFLRSKGASDV</sequence>
<dbReference type="Proteomes" id="UP001596116">
    <property type="component" value="Unassembled WGS sequence"/>
</dbReference>
<keyword evidence="1" id="KW-1133">Transmembrane helix</keyword>
<feature type="transmembrane region" description="Helical" evidence="1">
    <location>
        <begin position="42"/>
        <end position="68"/>
    </location>
</feature>
<proteinExistence type="predicted"/>
<evidence type="ECO:0000313" key="2">
    <source>
        <dbReference type="EMBL" id="MFC6035957.1"/>
    </source>
</evidence>
<evidence type="ECO:0000256" key="1">
    <source>
        <dbReference type="SAM" id="Phobius"/>
    </source>
</evidence>